<dbReference type="NCBIfam" id="NF000994">
    <property type="entry name" value="PRK00104.1-3"/>
    <property type="match status" value="1"/>
</dbReference>
<dbReference type="Pfam" id="PF02616">
    <property type="entry name" value="SMC_ScpA"/>
    <property type="match status" value="1"/>
</dbReference>
<dbReference type="OrthoDB" id="9811016at2"/>
<accession>A0A386H781</accession>
<dbReference type="Proteomes" id="UP000266301">
    <property type="component" value="Chromosome"/>
</dbReference>
<dbReference type="AlphaFoldDB" id="A0A386H781"/>
<dbReference type="InterPro" id="IPR003768">
    <property type="entry name" value="ScpA"/>
</dbReference>
<evidence type="ECO:0000313" key="4">
    <source>
        <dbReference type="EMBL" id="AYD41448.1"/>
    </source>
</evidence>
<keyword evidence="5" id="KW-1185">Reference proteome</keyword>
<dbReference type="PANTHER" id="PTHR33969:SF2">
    <property type="entry name" value="SEGREGATION AND CONDENSATION PROTEIN A"/>
    <property type="match status" value="1"/>
</dbReference>
<sequence length="265" mass="31041">MSLNIKMNNFEGPFDLLLHLIKKNKMDIYDIKIHYITNQYLDYIHTMNEMDLEVTSEFIVIAATLIEIKSKTLLPKTNNDEVAADLEEKDVEKELVNKLVQYKKFKSAATFLGQRQVQTGHMYGKKPEIIREEKKDIDPLSFLKNITIVELFEIYNKLLSDYREKMNTNGIIDKEIPIDKFKIEDKILYIIKNLKANRRTSFSHIIKGYSSKLETIVTFLALLELIKLKYIFVTQENNFKEIYLERVGNGEKLEYQSIGNRGSII</sequence>
<dbReference type="GO" id="GO:0051301">
    <property type="term" value="P:cell division"/>
    <property type="evidence" value="ECO:0007669"/>
    <property type="project" value="UniProtKB-KW"/>
</dbReference>
<gene>
    <name evidence="3" type="primary">scpA</name>
    <name evidence="4" type="ORF">D4Z93_08550</name>
</gene>
<comment type="function">
    <text evidence="3">Participates in chromosomal partition during cell division. May act via the formation of a condensin-like complex containing Smc and ScpB that pull DNA away from mid-cell into both cell halves.</text>
</comment>
<dbReference type="Gene3D" id="6.10.250.2410">
    <property type="match status" value="1"/>
</dbReference>
<evidence type="ECO:0000256" key="2">
    <source>
        <dbReference type="ARBA" id="ARBA00044777"/>
    </source>
</evidence>
<dbReference type="Gene3D" id="1.10.10.580">
    <property type="entry name" value="Structural maintenance of chromosome 1. Chain E"/>
    <property type="match status" value="1"/>
</dbReference>
<comment type="similarity">
    <text evidence="3">Belongs to the ScpA family.</text>
</comment>
<dbReference type="PANTHER" id="PTHR33969">
    <property type="entry name" value="SEGREGATION AND CONDENSATION PROTEIN A"/>
    <property type="match status" value="1"/>
</dbReference>
<dbReference type="InterPro" id="IPR023093">
    <property type="entry name" value="ScpA-like_C"/>
</dbReference>
<dbReference type="EMBL" id="CP032416">
    <property type="protein sequence ID" value="AYD41448.1"/>
    <property type="molecule type" value="Genomic_DNA"/>
</dbReference>
<comment type="subunit">
    <text evidence="3">Component of a cohesin-like complex composed of ScpA, ScpB and the Smc homodimer, in which ScpA and ScpB bind to the head domain of Smc. The presence of the three proteins is required for the association of the complex with DNA.</text>
</comment>
<reference evidence="4 5" key="1">
    <citation type="journal article" date="2019" name="Int. J. Syst. Evol. Microbiol.">
        <title>Clostridium fermenticellae sp. nov., isolated from the mud in a fermentation cellar for the production of the Chinese liquor, baijiu.</title>
        <authorList>
            <person name="Xu P.X."/>
            <person name="Chai L.J."/>
            <person name="Qiu T."/>
            <person name="Zhang X.J."/>
            <person name="Lu Z.M."/>
            <person name="Xiao C."/>
            <person name="Wang S.T."/>
            <person name="Shen C.H."/>
            <person name="Shi J.S."/>
            <person name="Xu Z.H."/>
        </authorList>
    </citation>
    <scope>NUCLEOTIDE SEQUENCE [LARGE SCALE GENOMIC DNA]</scope>
    <source>
        <strain evidence="4 5">JN500901</strain>
    </source>
</reference>
<proteinExistence type="inferred from homology"/>
<keyword evidence="3" id="KW-0131">Cell cycle</keyword>
<evidence type="ECO:0000256" key="3">
    <source>
        <dbReference type="HAMAP-Rule" id="MF_01805"/>
    </source>
</evidence>
<dbReference type="KEGG" id="cfer:D4Z93_08550"/>
<name>A0A386H781_9CLOT</name>
<organism evidence="4 5">
    <name type="scientific">Clostridium fermenticellae</name>
    <dbReference type="NCBI Taxonomy" id="2068654"/>
    <lineage>
        <taxon>Bacteria</taxon>
        <taxon>Bacillati</taxon>
        <taxon>Bacillota</taxon>
        <taxon>Clostridia</taxon>
        <taxon>Eubacteriales</taxon>
        <taxon>Clostridiaceae</taxon>
        <taxon>Clostridium</taxon>
    </lineage>
</organism>
<dbReference type="GO" id="GO:0006260">
    <property type="term" value="P:DNA replication"/>
    <property type="evidence" value="ECO:0007669"/>
    <property type="project" value="UniProtKB-UniRule"/>
</dbReference>
<dbReference type="RefSeq" id="WP_119974280.1">
    <property type="nucleotide sequence ID" value="NZ_CP032416.1"/>
</dbReference>
<protein>
    <recommendedName>
        <fullName evidence="2 3">Segregation and condensation protein A</fullName>
    </recommendedName>
</protein>
<keyword evidence="3" id="KW-0132">Cell division</keyword>
<keyword evidence="3" id="KW-0963">Cytoplasm</keyword>
<dbReference type="GO" id="GO:0005737">
    <property type="term" value="C:cytoplasm"/>
    <property type="evidence" value="ECO:0007669"/>
    <property type="project" value="UniProtKB-SubCell"/>
</dbReference>
<comment type="subcellular location">
    <subcellularLocation>
        <location evidence="3">Cytoplasm</location>
    </subcellularLocation>
    <text evidence="3">Associated with two foci at the outer edges of the nucleoid region in young cells, and at four foci within both cell halves in older cells.</text>
</comment>
<dbReference type="GO" id="GO:0007059">
    <property type="term" value="P:chromosome segregation"/>
    <property type="evidence" value="ECO:0007669"/>
    <property type="project" value="UniProtKB-UniRule"/>
</dbReference>
<evidence type="ECO:0000313" key="5">
    <source>
        <dbReference type="Proteomes" id="UP000266301"/>
    </source>
</evidence>
<evidence type="ECO:0000256" key="1">
    <source>
        <dbReference type="ARBA" id="ARBA00022829"/>
    </source>
</evidence>
<dbReference type="HAMAP" id="MF_01805">
    <property type="entry name" value="ScpA"/>
    <property type="match status" value="1"/>
</dbReference>
<keyword evidence="1 3" id="KW-0159">Chromosome partition</keyword>